<organism evidence="2 3">
    <name type="scientific">Quercus suber</name>
    <name type="common">Cork oak</name>
    <dbReference type="NCBI Taxonomy" id="58331"/>
    <lineage>
        <taxon>Eukaryota</taxon>
        <taxon>Viridiplantae</taxon>
        <taxon>Streptophyta</taxon>
        <taxon>Embryophyta</taxon>
        <taxon>Tracheophyta</taxon>
        <taxon>Spermatophyta</taxon>
        <taxon>Magnoliopsida</taxon>
        <taxon>eudicotyledons</taxon>
        <taxon>Gunneridae</taxon>
        <taxon>Pentapetalae</taxon>
        <taxon>rosids</taxon>
        <taxon>fabids</taxon>
        <taxon>Fagales</taxon>
        <taxon>Fagaceae</taxon>
        <taxon>Quercus</taxon>
    </lineage>
</organism>
<dbReference type="Proteomes" id="UP000237347">
    <property type="component" value="Unassembled WGS sequence"/>
</dbReference>
<gene>
    <name evidence="2" type="primary">FLOT1_2</name>
    <name evidence="2" type="ORF">CFP56_012482</name>
</gene>
<dbReference type="PANTHER" id="PTHR13806">
    <property type="entry name" value="FLOTILLIN-RELATED"/>
    <property type="match status" value="1"/>
</dbReference>
<reference evidence="2 3" key="1">
    <citation type="journal article" date="2018" name="Sci. Data">
        <title>The draft genome sequence of cork oak.</title>
        <authorList>
            <person name="Ramos A.M."/>
            <person name="Usie A."/>
            <person name="Barbosa P."/>
            <person name="Barros P.M."/>
            <person name="Capote T."/>
            <person name="Chaves I."/>
            <person name="Simoes F."/>
            <person name="Abreu I."/>
            <person name="Carrasquinho I."/>
            <person name="Faro C."/>
            <person name="Guimaraes J.B."/>
            <person name="Mendonca D."/>
            <person name="Nobrega F."/>
            <person name="Rodrigues L."/>
            <person name="Saibo N.J.M."/>
            <person name="Varela M.C."/>
            <person name="Egas C."/>
            <person name="Matos J."/>
            <person name="Miguel C.M."/>
            <person name="Oliveira M.M."/>
            <person name="Ricardo C.P."/>
            <person name="Goncalves S."/>
        </authorList>
    </citation>
    <scope>NUCLEOTIDE SEQUENCE [LARGE SCALE GENOMIC DNA]</scope>
    <source>
        <strain evidence="3">cv. HL8</strain>
    </source>
</reference>
<accession>A0AAW0KW67</accession>
<name>A0AAW0KW67_QUESU</name>
<comment type="caution">
    <text evidence="2">The sequence shown here is derived from an EMBL/GenBank/DDBJ whole genome shotgun (WGS) entry which is preliminary data.</text>
</comment>
<dbReference type="GO" id="GO:0005901">
    <property type="term" value="C:caveola"/>
    <property type="evidence" value="ECO:0007669"/>
    <property type="project" value="UniProtKB-SubCell"/>
</dbReference>
<dbReference type="EMBL" id="PKMF04000202">
    <property type="protein sequence ID" value="KAK7843474.1"/>
    <property type="molecule type" value="Genomic_DNA"/>
</dbReference>
<comment type="subcellular location">
    <subcellularLocation>
        <location evidence="1">Cell membrane</location>
        <topology evidence="1">Lipid-anchor</topology>
    </subcellularLocation>
    <subcellularLocation>
        <location evidence="1">Membrane</location>
        <location evidence="1">Caveola</location>
    </subcellularLocation>
</comment>
<evidence type="ECO:0000313" key="2">
    <source>
        <dbReference type="EMBL" id="KAK7843474.1"/>
    </source>
</evidence>
<protein>
    <recommendedName>
        <fullName evidence="1">Flotillin-like</fullName>
    </recommendedName>
</protein>
<dbReference type="AlphaFoldDB" id="A0AAW0KW67"/>
<keyword evidence="3" id="KW-1185">Reference proteome</keyword>
<proteinExistence type="inferred from homology"/>
<evidence type="ECO:0000256" key="1">
    <source>
        <dbReference type="RuleBase" id="RU366054"/>
    </source>
</evidence>
<sequence>MITTQRLGEAQKKETNVKTRVELYKNQKEADLAESKAELATKNARWSQASQLAKVESTKAVALREAELQTKVEKKKVLNQTEKIRVELLSKTAVEYETKVQESNWELYKKQKAAGVRHKKLGGIKGKCRRKFLCPPTNCEE</sequence>
<dbReference type="PANTHER" id="PTHR13806:SF31">
    <property type="entry name" value="FLOTILLIN-LIKE PROTEIN 1-RELATED"/>
    <property type="match status" value="1"/>
</dbReference>
<evidence type="ECO:0000313" key="3">
    <source>
        <dbReference type="Proteomes" id="UP000237347"/>
    </source>
</evidence>
<dbReference type="InterPro" id="IPR027705">
    <property type="entry name" value="Flotillin_fam"/>
</dbReference>
<keyword evidence="1" id="KW-1003">Cell membrane</keyword>
<comment type="similarity">
    <text evidence="1">Belongs to the band 7/mec-2 family. Flotillin subfamily.</text>
</comment>
<keyword evidence="1" id="KW-0472">Membrane</keyword>